<gene>
    <name evidence="10" type="ORF">MNBD_CHLOROFLEXI01-1663</name>
</gene>
<dbReference type="Gene3D" id="3.20.20.70">
    <property type="entry name" value="Aldolase class I"/>
    <property type="match status" value="1"/>
</dbReference>
<dbReference type="EC" id="5.1.3.1" evidence="7"/>
<dbReference type="HAMAP" id="MF_02227">
    <property type="entry name" value="RPE"/>
    <property type="match status" value="1"/>
</dbReference>
<dbReference type="GO" id="GO:0006098">
    <property type="term" value="P:pentose-phosphate shunt"/>
    <property type="evidence" value="ECO:0007669"/>
    <property type="project" value="InterPro"/>
</dbReference>
<proteinExistence type="inferred from homology"/>
<evidence type="ECO:0000313" key="10">
    <source>
        <dbReference type="EMBL" id="VAW42476.1"/>
    </source>
</evidence>
<dbReference type="FunFam" id="3.20.20.70:FF:000004">
    <property type="entry name" value="Ribulose-phosphate 3-epimerase"/>
    <property type="match status" value="1"/>
</dbReference>
<comment type="similarity">
    <text evidence="6">Belongs to the ribulose-phosphate 3-epimerase family.</text>
</comment>
<comment type="cofactor">
    <cofactor evidence="4">
        <name>Zn(2+)</name>
        <dbReference type="ChEBI" id="CHEBI:29105"/>
    </cofactor>
</comment>
<organism evidence="10">
    <name type="scientific">hydrothermal vent metagenome</name>
    <dbReference type="NCBI Taxonomy" id="652676"/>
    <lineage>
        <taxon>unclassified sequences</taxon>
        <taxon>metagenomes</taxon>
        <taxon>ecological metagenomes</taxon>
    </lineage>
</organism>
<dbReference type="SUPFAM" id="SSF51366">
    <property type="entry name" value="Ribulose-phoshate binding barrel"/>
    <property type="match status" value="1"/>
</dbReference>
<dbReference type="GO" id="GO:0005975">
    <property type="term" value="P:carbohydrate metabolic process"/>
    <property type="evidence" value="ECO:0007669"/>
    <property type="project" value="InterPro"/>
</dbReference>
<evidence type="ECO:0000256" key="2">
    <source>
        <dbReference type="ARBA" id="ARBA00001936"/>
    </source>
</evidence>
<dbReference type="NCBIfam" id="TIGR01163">
    <property type="entry name" value="rpe"/>
    <property type="match status" value="1"/>
</dbReference>
<dbReference type="InterPro" id="IPR013785">
    <property type="entry name" value="Aldolase_TIM"/>
</dbReference>
<evidence type="ECO:0000256" key="7">
    <source>
        <dbReference type="ARBA" id="ARBA00013188"/>
    </source>
</evidence>
<evidence type="ECO:0000256" key="5">
    <source>
        <dbReference type="ARBA" id="ARBA00001954"/>
    </source>
</evidence>
<keyword evidence="9 10" id="KW-0413">Isomerase</keyword>
<dbReference type="PANTHER" id="PTHR11749">
    <property type="entry name" value="RIBULOSE-5-PHOSPHATE-3-EPIMERASE"/>
    <property type="match status" value="1"/>
</dbReference>
<protein>
    <recommendedName>
        <fullName evidence="7">ribulose-phosphate 3-epimerase</fullName>
        <ecNumber evidence="7">5.1.3.1</ecNumber>
    </recommendedName>
</protein>
<evidence type="ECO:0000256" key="4">
    <source>
        <dbReference type="ARBA" id="ARBA00001947"/>
    </source>
</evidence>
<dbReference type="InterPro" id="IPR011060">
    <property type="entry name" value="RibuloseP-bd_barrel"/>
</dbReference>
<dbReference type="GO" id="GO:0046872">
    <property type="term" value="F:metal ion binding"/>
    <property type="evidence" value="ECO:0007669"/>
    <property type="project" value="UniProtKB-KW"/>
</dbReference>
<comment type="cofactor">
    <cofactor evidence="3">
        <name>Co(2+)</name>
        <dbReference type="ChEBI" id="CHEBI:48828"/>
    </cofactor>
</comment>
<comment type="cofactor">
    <cofactor evidence="2">
        <name>Mn(2+)</name>
        <dbReference type="ChEBI" id="CHEBI:29035"/>
    </cofactor>
</comment>
<keyword evidence="8" id="KW-0479">Metal-binding</keyword>
<dbReference type="EMBL" id="UOEU01000925">
    <property type="protein sequence ID" value="VAW42476.1"/>
    <property type="molecule type" value="Genomic_DNA"/>
</dbReference>
<dbReference type="PIRSF" id="PIRSF001461">
    <property type="entry name" value="RPE"/>
    <property type="match status" value="1"/>
</dbReference>
<dbReference type="NCBIfam" id="NF004076">
    <property type="entry name" value="PRK05581.1-4"/>
    <property type="match status" value="1"/>
</dbReference>
<evidence type="ECO:0000256" key="9">
    <source>
        <dbReference type="ARBA" id="ARBA00023235"/>
    </source>
</evidence>
<accession>A0A3B0WD33</accession>
<evidence type="ECO:0000256" key="3">
    <source>
        <dbReference type="ARBA" id="ARBA00001941"/>
    </source>
</evidence>
<comment type="cofactor">
    <cofactor evidence="5">
        <name>Fe(2+)</name>
        <dbReference type="ChEBI" id="CHEBI:29033"/>
    </cofactor>
</comment>
<evidence type="ECO:0000256" key="1">
    <source>
        <dbReference type="ARBA" id="ARBA00001782"/>
    </source>
</evidence>
<dbReference type="GO" id="GO:0005737">
    <property type="term" value="C:cytoplasm"/>
    <property type="evidence" value="ECO:0007669"/>
    <property type="project" value="UniProtKB-ARBA"/>
</dbReference>
<dbReference type="PROSITE" id="PS01085">
    <property type="entry name" value="RIBUL_P_3_EPIMER_1"/>
    <property type="match status" value="1"/>
</dbReference>
<dbReference type="Pfam" id="PF00834">
    <property type="entry name" value="Ribul_P_3_epim"/>
    <property type="match status" value="1"/>
</dbReference>
<dbReference type="CDD" id="cd00429">
    <property type="entry name" value="RPE"/>
    <property type="match status" value="1"/>
</dbReference>
<reference evidence="10" key="1">
    <citation type="submission" date="2018-06" db="EMBL/GenBank/DDBJ databases">
        <authorList>
            <person name="Zhirakovskaya E."/>
        </authorList>
    </citation>
    <scope>NUCLEOTIDE SEQUENCE</scope>
</reference>
<name>A0A3B0WD33_9ZZZZ</name>
<dbReference type="AlphaFoldDB" id="A0A3B0WD33"/>
<evidence type="ECO:0000256" key="8">
    <source>
        <dbReference type="ARBA" id="ARBA00022723"/>
    </source>
</evidence>
<dbReference type="InterPro" id="IPR026019">
    <property type="entry name" value="Ribul_P_3_epim"/>
</dbReference>
<dbReference type="InterPro" id="IPR000056">
    <property type="entry name" value="Ribul_P_3_epim-like"/>
</dbReference>
<dbReference type="GO" id="GO:0004750">
    <property type="term" value="F:D-ribulose-phosphate 3-epimerase activity"/>
    <property type="evidence" value="ECO:0007669"/>
    <property type="project" value="UniProtKB-EC"/>
</dbReference>
<evidence type="ECO:0000256" key="6">
    <source>
        <dbReference type="ARBA" id="ARBA00009541"/>
    </source>
</evidence>
<comment type="catalytic activity">
    <reaction evidence="1">
        <text>D-ribulose 5-phosphate = D-xylulose 5-phosphate</text>
        <dbReference type="Rhea" id="RHEA:13677"/>
        <dbReference type="ChEBI" id="CHEBI:57737"/>
        <dbReference type="ChEBI" id="CHEBI:58121"/>
        <dbReference type="EC" id="5.1.3.1"/>
    </reaction>
</comment>
<sequence>MSKIILSPSILSADFARLEEQVAEAVAAGAEYVHIDVMDGHFVPNISIGPLIVQALRPFADKTGAVLDVHLMIENPDRYVADFAKAGADIITVHVEAATHLHRTIQQIRELGAKPGITLNPGTPLNTLEEILPLVDMVLIMSVNPGFGGQSYIPGSTDKIRRLRKMLDAIGSTADLEVDGGVKTHNAAEITAAGANVLVAGSAIFGGSQSITENVAEFKHVLGMK</sequence>